<evidence type="ECO:0000256" key="2">
    <source>
        <dbReference type="SAM" id="Phobius"/>
    </source>
</evidence>
<keyword evidence="2" id="KW-0472">Membrane</keyword>
<dbReference type="InterPro" id="IPR047111">
    <property type="entry name" value="YbaP-like"/>
</dbReference>
<dbReference type="PANTHER" id="PTHR40590:SF1">
    <property type="entry name" value="CYTOPLASMIC PROTEIN"/>
    <property type="match status" value="1"/>
</dbReference>
<evidence type="ECO:0008006" key="5">
    <source>
        <dbReference type="Google" id="ProtNLM"/>
    </source>
</evidence>
<accession>A0A2P8HM99</accession>
<organism evidence="3 4">
    <name type="scientific">Chitinophaga niastensis</name>
    <dbReference type="NCBI Taxonomy" id="536980"/>
    <lineage>
        <taxon>Bacteria</taxon>
        <taxon>Pseudomonadati</taxon>
        <taxon>Bacteroidota</taxon>
        <taxon>Chitinophagia</taxon>
        <taxon>Chitinophagales</taxon>
        <taxon>Chitinophagaceae</taxon>
        <taxon>Chitinophaga</taxon>
    </lineage>
</organism>
<name>A0A2P8HM99_CHINA</name>
<dbReference type="EMBL" id="PYAW01000002">
    <property type="protein sequence ID" value="PSL47326.1"/>
    <property type="molecule type" value="Genomic_DNA"/>
</dbReference>
<dbReference type="Pfam" id="PF01963">
    <property type="entry name" value="TraB_PrgY_gumN"/>
    <property type="match status" value="1"/>
</dbReference>
<comment type="caution">
    <text evidence="3">The sequence shown here is derived from an EMBL/GenBank/DDBJ whole genome shotgun (WGS) entry which is preliminary data.</text>
</comment>
<dbReference type="InterPro" id="IPR002816">
    <property type="entry name" value="TraB/PrgY/GumN_fam"/>
</dbReference>
<dbReference type="AlphaFoldDB" id="A0A2P8HM99"/>
<dbReference type="Proteomes" id="UP000240971">
    <property type="component" value="Unassembled WGS sequence"/>
</dbReference>
<keyword evidence="1" id="KW-0175">Coiled coil</keyword>
<dbReference type="OrthoDB" id="9798714at2"/>
<sequence>MINQLRRSAAAIILMLTVLFINSARGQNKPLENSLLWEISGNGLEKPSYIYGTIHMICATDFYMPEKVSRAFDKTSQLIIEANIFDTSAIANIQKEMLSDVPLSKKLAPQDYATVDSILQLKCGMSLKSLDNFKLTMVVSLLTYKAFSCTPVKSYETEFMKMAKDKNIRVDALETVLEQLKLLNEAYTDEMVISEVKSFDSSKIAMKEMVAFYKSEDLNGLYKNITKAELMDSNMMHWLLEVRNNNWVMKIPGMMKKESSFFAVGAAHLVGAGGILQLLKAKGYKVKPVMN</sequence>
<reference evidence="3 4" key="1">
    <citation type="submission" date="2018-03" db="EMBL/GenBank/DDBJ databases">
        <title>Genomic Encyclopedia of Archaeal and Bacterial Type Strains, Phase II (KMG-II): from individual species to whole genera.</title>
        <authorList>
            <person name="Goeker M."/>
        </authorList>
    </citation>
    <scope>NUCLEOTIDE SEQUENCE [LARGE SCALE GENOMIC DNA]</scope>
    <source>
        <strain evidence="3 4">DSM 24859</strain>
    </source>
</reference>
<feature type="coiled-coil region" evidence="1">
    <location>
        <begin position="163"/>
        <end position="190"/>
    </location>
</feature>
<evidence type="ECO:0000256" key="1">
    <source>
        <dbReference type="SAM" id="Coils"/>
    </source>
</evidence>
<dbReference type="CDD" id="cd14789">
    <property type="entry name" value="Tiki"/>
    <property type="match status" value="1"/>
</dbReference>
<dbReference type="PANTHER" id="PTHR40590">
    <property type="entry name" value="CYTOPLASMIC PROTEIN-RELATED"/>
    <property type="match status" value="1"/>
</dbReference>
<evidence type="ECO:0000313" key="4">
    <source>
        <dbReference type="Proteomes" id="UP000240971"/>
    </source>
</evidence>
<keyword evidence="4" id="KW-1185">Reference proteome</keyword>
<protein>
    <recommendedName>
        <fullName evidence="5">TraB family protein</fullName>
    </recommendedName>
</protein>
<keyword evidence="2" id="KW-0812">Transmembrane</keyword>
<evidence type="ECO:0000313" key="3">
    <source>
        <dbReference type="EMBL" id="PSL47326.1"/>
    </source>
</evidence>
<proteinExistence type="predicted"/>
<feature type="transmembrane region" description="Helical" evidence="2">
    <location>
        <begin position="260"/>
        <end position="279"/>
    </location>
</feature>
<dbReference type="RefSeq" id="WP_106527790.1">
    <property type="nucleotide sequence ID" value="NZ_PYAW01000002.1"/>
</dbReference>
<keyword evidence="2" id="KW-1133">Transmembrane helix</keyword>
<gene>
    <name evidence="3" type="ORF">CLV51_102172</name>
</gene>